<evidence type="ECO:0000313" key="2">
    <source>
        <dbReference type="EMBL" id="PUU79853.1"/>
    </source>
</evidence>
<dbReference type="Proteomes" id="UP000244722">
    <property type="component" value="Unassembled WGS sequence"/>
</dbReference>
<keyword evidence="3" id="KW-1185">Reference proteome</keyword>
<dbReference type="AlphaFoldDB" id="A0A2T6ZWK0"/>
<evidence type="ECO:0000313" key="3">
    <source>
        <dbReference type="Proteomes" id="UP000244722"/>
    </source>
</evidence>
<evidence type="ECO:0000256" key="1">
    <source>
        <dbReference type="SAM" id="MobiDB-lite"/>
    </source>
</evidence>
<dbReference type="OrthoDB" id="5286874at2759"/>
<sequence length="507" mass="57805">MDDLGRNIAAPAGLLFASGPSAGPSHRLSQSSPLPPPPSQELASRFAGWETIGEQRNFYDDRDCLDPCYHLTNEKLKNRGEDDVVIFDYSLDPNYLSPARGNPPVEEGGPSSRRFGADDDIFFRVPKNKFIRSNQFDQIINPGRESPQIPSRGARLEVKFIHHMLIFEPFSRDFPQCYDTYDDGLLKSMGARLGLLREGGTAFMSAHLQRAGALPGRGRFKTGISLLAPFKKPLEFSERSPSRDRIILFVSFPYFGGSSEEIGLDPESESVLLMDFRRLGIDVPHDRAGVRENERDNIGKISVHQARYMIFDNYTMATFRSKEDSAKDQVPLHRFQERIGAFRAMIHMIANRSILSFGQMNPALISEDDQEEEIDEIMSDAEIHEDQEKQKRVRDLLTDLNRLSAVSFAAISVAERQIVVLQDLHSVFATSYRTRAKEYEKGRPLRGNPFHKNVAPIPILSENPEQIWPYALDTIDEVIWERKSFINKVKYLIERMDIRRQIVYSHI</sequence>
<dbReference type="STRING" id="42251.A0A2T6ZWK0"/>
<comment type="caution">
    <text evidence="2">The sequence shown here is derived from an EMBL/GenBank/DDBJ whole genome shotgun (WGS) entry which is preliminary data.</text>
</comment>
<proteinExistence type="predicted"/>
<protein>
    <submittedName>
        <fullName evidence="2">Uncharacterized protein</fullName>
    </submittedName>
</protein>
<reference evidence="2 3" key="1">
    <citation type="submission" date="2017-04" db="EMBL/GenBank/DDBJ databases">
        <title>Draft genome sequence of Tuber borchii Vittad., a whitish edible truffle.</title>
        <authorList>
            <consortium name="DOE Joint Genome Institute"/>
            <person name="Murat C."/>
            <person name="Kuo A."/>
            <person name="Barry K.W."/>
            <person name="Clum A."/>
            <person name="Dockter R.B."/>
            <person name="Fauchery L."/>
            <person name="Iotti M."/>
            <person name="Kohler A."/>
            <person name="Labutti K."/>
            <person name="Lindquist E.A."/>
            <person name="Lipzen A."/>
            <person name="Ohm R.A."/>
            <person name="Wang M."/>
            <person name="Grigoriev I.V."/>
            <person name="Zambonelli A."/>
            <person name="Martin F.M."/>
        </authorList>
    </citation>
    <scope>NUCLEOTIDE SEQUENCE [LARGE SCALE GENOMIC DNA]</scope>
    <source>
        <strain evidence="2 3">Tbo3840</strain>
    </source>
</reference>
<accession>A0A2T6ZWK0</accession>
<feature type="region of interest" description="Disordered" evidence="1">
    <location>
        <begin position="15"/>
        <end position="42"/>
    </location>
</feature>
<gene>
    <name evidence="2" type="ORF">B9Z19DRAFT_1063928</name>
</gene>
<name>A0A2T6ZWK0_TUBBO</name>
<organism evidence="2 3">
    <name type="scientific">Tuber borchii</name>
    <name type="common">White truffle</name>
    <dbReference type="NCBI Taxonomy" id="42251"/>
    <lineage>
        <taxon>Eukaryota</taxon>
        <taxon>Fungi</taxon>
        <taxon>Dikarya</taxon>
        <taxon>Ascomycota</taxon>
        <taxon>Pezizomycotina</taxon>
        <taxon>Pezizomycetes</taxon>
        <taxon>Pezizales</taxon>
        <taxon>Tuberaceae</taxon>
        <taxon>Tuber</taxon>
    </lineage>
</organism>
<dbReference type="EMBL" id="NESQ01000080">
    <property type="protein sequence ID" value="PUU79853.1"/>
    <property type="molecule type" value="Genomic_DNA"/>
</dbReference>